<keyword evidence="5" id="KW-0238">DNA-binding</keyword>
<evidence type="ECO:0000256" key="1">
    <source>
        <dbReference type="ARBA" id="ARBA00022705"/>
    </source>
</evidence>
<keyword evidence="3" id="KW-0227">DNA damage</keyword>
<keyword evidence="2" id="KW-0479">Metal-binding</keyword>
<reference evidence="8" key="1">
    <citation type="submission" date="2020-05" db="EMBL/GenBank/DDBJ databases">
        <authorList>
            <person name="Chiriac C."/>
            <person name="Salcher M."/>
            <person name="Ghai R."/>
            <person name="Kavagutti S V."/>
        </authorList>
    </citation>
    <scope>NUCLEOTIDE SEQUENCE</scope>
</reference>
<evidence type="ECO:0000256" key="7">
    <source>
        <dbReference type="SAM" id="MobiDB-lite"/>
    </source>
</evidence>
<feature type="compositionally biased region" description="Low complexity" evidence="7">
    <location>
        <begin position="288"/>
        <end position="301"/>
    </location>
</feature>
<accession>A0A6J5T418</accession>
<dbReference type="InterPro" id="IPR044947">
    <property type="entry name" value="Phage_T4_Gp32_ssDNA-bd_sf"/>
</dbReference>
<evidence type="ECO:0000256" key="5">
    <source>
        <dbReference type="ARBA" id="ARBA00023125"/>
    </source>
</evidence>
<dbReference type="GO" id="GO:0006281">
    <property type="term" value="P:DNA repair"/>
    <property type="evidence" value="ECO:0007669"/>
    <property type="project" value="UniProtKB-KW"/>
</dbReference>
<organism evidence="8">
    <name type="scientific">uncultured Caudovirales phage</name>
    <dbReference type="NCBI Taxonomy" id="2100421"/>
    <lineage>
        <taxon>Viruses</taxon>
        <taxon>Duplodnaviria</taxon>
        <taxon>Heunggongvirae</taxon>
        <taxon>Uroviricota</taxon>
        <taxon>Caudoviricetes</taxon>
        <taxon>Peduoviridae</taxon>
        <taxon>Maltschvirus</taxon>
        <taxon>Maltschvirus maltsch</taxon>
    </lineage>
</organism>
<evidence type="ECO:0000256" key="4">
    <source>
        <dbReference type="ARBA" id="ARBA00022833"/>
    </source>
</evidence>
<feature type="region of interest" description="Disordered" evidence="7">
    <location>
        <begin position="288"/>
        <end position="336"/>
    </location>
</feature>
<sequence>MYLSKLKDHLNLQRKHIMATTLAEIRAKLQAAENRSSTGSQSNGESPIYPHWNIQEGTSAKIRFLPDADPKNSYFWVQREMIKLSFAGVKGQADSRPVQVQVPCMEMYGKDVPCPILAEVRPWFKDPALEEMGRKYWKKKSYLFQGFVRENPLSDEKTPENPIRRFIISPQIFNLIKSAIMDPDLENMPTDYNAGLDFTVTKTTKGGYSDYNTSKWARKESALTNAEQDAIEKFGLFNLSEFMPKKPGEVELKVMKEMFEASVNGEEYDPERWGQYFKPSGMNFSDATPAAKPAAAAAPAAESTPWEDDVSAAEKSFTPAEPTPTAPVAAPATSSQRAEDILAMIRNRQK</sequence>
<evidence type="ECO:0000256" key="3">
    <source>
        <dbReference type="ARBA" id="ARBA00022763"/>
    </source>
</evidence>
<dbReference type="GO" id="GO:0003677">
    <property type="term" value="F:DNA binding"/>
    <property type="evidence" value="ECO:0007669"/>
    <property type="project" value="UniProtKB-KW"/>
</dbReference>
<protein>
    <recommendedName>
        <fullName evidence="9">Single-stranded DNA-binding protein</fullName>
    </recommendedName>
</protein>
<keyword evidence="6" id="KW-0234">DNA repair</keyword>
<dbReference type="GO" id="GO:0046872">
    <property type="term" value="F:metal ion binding"/>
    <property type="evidence" value="ECO:0007669"/>
    <property type="project" value="UniProtKB-KW"/>
</dbReference>
<gene>
    <name evidence="8" type="ORF">UFOVP1636_245</name>
</gene>
<keyword evidence="1" id="KW-0235">DNA replication</keyword>
<dbReference type="Gene3D" id="3.90.198.10">
    <property type="entry name" value="Replication Fork Single-Stranded Dna Binding Protein"/>
    <property type="match status" value="1"/>
</dbReference>
<evidence type="ECO:0000256" key="2">
    <source>
        <dbReference type="ARBA" id="ARBA00022723"/>
    </source>
</evidence>
<evidence type="ECO:0000313" key="8">
    <source>
        <dbReference type="EMBL" id="CAB4221317.1"/>
    </source>
</evidence>
<evidence type="ECO:0008006" key="9">
    <source>
        <dbReference type="Google" id="ProtNLM"/>
    </source>
</evidence>
<keyword evidence="4" id="KW-0862">Zinc</keyword>
<dbReference type="GO" id="GO:0006260">
    <property type="term" value="P:DNA replication"/>
    <property type="evidence" value="ECO:0007669"/>
    <property type="project" value="UniProtKB-KW"/>
</dbReference>
<proteinExistence type="predicted"/>
<dbReference type="EMBL" id="LR797503">
    <property type="protein sequence ID" value="CAB4221317.1"/>
    <property type="molecule type" value="Genomic_DNA"/>
</dbReference>
<name>A0A6J5T418_9CAUD</name>
<evidence type="ECO:0000256" key="6">
    <source>
        <dbReference type="ARBA" id="ARBA00023204"/>
    </source>
</evidence>